<feature type="domain" description="HotDog ACOT-type" evidence="5">
    <location>
        <begin position="89"/>
        <end position="201"/>
    </location>
</feature>
<dbReference type="PANTHER" id="PTHR12655">
    <property type="entry name" value="ACYL-COA THIOESTERASE"/>
    <property type="match status" value="1"/>
</dbReference>
<dbReference type="Proteomes" id="UP000030645">
    <property type="component" value="Unassembled WGS sequence"/>
</dbReference>
<evidence type="ECO:0000256" key="4">
    <source>
        <dbReference type="ARBA" id="ARBA00022946"/>
    </source>
</evidence>
<dbReference type="AlphaFoldDB" id="W9QZL8"/>
<sequence>MAEAQQGNTKGYEYDASDDHIIDSVVLTADFVFVALDSKTGKAAPVNRLLHETVREKVRFKRAEARNQLSKSKIRSGEHKELALLIRDGATGLESWLRCQPQHRKMHGNVFVGFLMHTAFELAFSTAYAFAASVPCFLQVDQVDVGDFVRFKSCVLYTKHENNTDQPLINIEVVAHVTRPEEKFAEVSNTFYFTFTVPPEAKIMKNKFIIRN</sequence>
<gene>
    <name evidence="6" type="ORF">L484_007417</name>
</gene>
<evidence type="ECO:0000313" key="7">
    <source>
        <dbReference type="Proteomes" id="UP000030645"/>
    </source>
</evidence>
<dbReference type="InterPro" id="IPR033120">
    <property type="entry name" value="HOTDOG_ACOT"/>
</dbReference>
<dbReference type="EMBL" id="KE344402">
    <property type="protein sequence ID" value="EXB61151.1"/>
    <property type="molecule type" value="Genomic_DNA"/>
</dbReference>
<name>W9QZL8_9ROSA</name>
<evidence type="ECO:0000256" key="3">
    <source>
        <dbReference type="ARBA" id="ARBA00022801"/>
    </source>
</evidence>
<protein>
    <recommendedName>
        <fullName evidence="5">HotDog ACOT-type domain-containing protein</fullName>
    </recommendedName>
</protein>
<keyword evidence="4" id="KW-0809">Transit peptide</keyword>
<dbReference type="InterPro" id="IPR029069">
    <property type="entry name" value="HotDog_dom_sf"/>
</dbReference>
<comment type="similarity">
    <text evidence="1">Belongs to the acyl coenzyme A hydrolase family.</text>
</comment>
<dbReference type="Gene3D" id="3.10.129.10">
    <property type="entry name" value="Hotdog Thioesterase"/>
    <property type="match status" value="2"/>
</dbReference>
<dbReference type="GO" id="GO:0047617">
    <property type="term" value="F:fatty acyl-CoA hydrolase activity"/>
    <property type="evidence" value="ECO:0007669"/>
    <property type="project" value="TreeGrafter"/>
</dbReference>
<dbReference type="PANTHER" id="PTHR12655:SF0">
    <property type="entry name" value="ACYL-COENZYME A THIOESTERASE 9, MITOCHONDRIAL"/>
    <property type="match status" value="1"/>
</dbReference>
<dbReference type="SUPFAM" id="SSF54637">
    <property type="entry name" value="Thioesterase/thiol ester dehydrase-isomerase"/>
    <property type="match status" value="2"/>
</dbReference>
<dbReference type="PROSITE" id="PS51770">
    <property type="entry name" value="HOTDOG_ACOT"/>
    <property type="match status" value="1"/>
</dbReference>
<accession>W9QZL8</accession>
<reference evidence="7" key="1">
    <citation type="submission" date="2013-01" db="EMBL/GenBank/DDBJ databases">
        <title>Draft Genome Sequence of a Mulberry Tree, Morus notabilis C.K. Schneid.</title>
        <authorList>
            <person name="He N."/>
            <person name="Zhao S."/>
        </authorList>
    </citation>
    <scope>NUCLEOTIDE SEQUENCE</scope>
</reference>
<keyword evidence="7" id="KW-1185">Reference proteome</keyword>
<dbReference type="GO" id="GO:0006637">
    <property type="term" value="P:acyl-CoA metabolic process"/>
    <property type="evidence" value="ECO:0007669"/>
    <property type="project" value="TreeGrafter"/>
</dbReference>
<dbReference type="eggNOG" id="KOG2763">
    <property type="taxonomic scope" value="Eukaryota"/>
</dbReference>
<organism evidence="6 7">
    <name type="scientific">Morus notabilis</name>
    <dbReference type="NCBI Taxonomy" id="981085"/>
    <lineage>
        <taxon>Eukaryota</taxon>
        <taxon>Viridiplantae</taxon>
        <taxon>Streptophyta</taxon>
        <taxon>Embryophyta</taxon>
        <taxon>Tracheophyta</taxon>
        <taxon>Spermatophyta</taxon>
        <taxon>Magnoliopsida</taxon>
        <taxon>eudicotyledons</taxon>
        <taxon>Gunneridae</taxon>
        <taxon>Pentapetalae</taxon>
        <taxon>rosids</taxon>
        <taxon>fabids</taxon>
        <taxon>Rosales</taxon>
        <taxon>Moraceae</taxon>
        <taxon>Moreae</taxon>
        <taxon>Morus</taxon>
    </lineage>
</organism>
<dbReference type="STRING" id="981085.W9QZL8"/>
<dbReference type="CDD" id="cd03442">
    <property type="entry name" value="BFIT_BACH"/>
    <property type="match status" value="1"/>
</dbReference>
<evidence type="ECO:0000259" key="5">
    <source>
        <dbReference type="PROSITE" id="PS51770"/>
    </source>
</evidence>
<evidence type="ECO:0000256" key="1">
    <source>
        <dbReference type="ARBA" id="ARBA00010458"/>
    </source>
</evidence>
<keyword evidence="3" id="KW-0378">Hydrolase</keyword>
<evidence type="ECO:0000313" key="6">
    <source>
        <dbReference type="EMBL" id="EXB61151.1"/>
    </source>
</evidence>
<proteinExistence type="inferred from homology"/>
<keyword evidence="2" id="KW-0677">Repeat</keyword>
<evidence type="ECO:0000256" key="2">
    <source>
        <dbReference type="ARBA" id="ARBA00022737"/>
    </source>
</evidence>